<evidence type="ECO:0000313" key="3">
    <source>
        <dbReference type="Proteomes" id="UP000503640"/>
    </source>
</evidence>
<organism evidence="2 3">
    <name type="scientific">Anaeromyxobacter diazotrophicus</name>
    <dbReference type="NCBI Taxonomy" id="2590199"/>
    <lineage>
        <taxon>Bacteria</taxon>
        <taxon>Pseudomonadati</taxon>
        <taxon>Myxococcota</taxon>
        <taxon>Myxococcia</taxon>
        <taxon>Myxococcales</taxon>
        <taxon>Cystobacterineae</taxon>
        <taxon>Anaeromyxobacteraceae</taxon>
        <taxon>Anaeromyxobacter</taxon>
    </lineage>
</organism>
<dbReference type="EMBL" id="BJTG01000011">
    <property type="protein sequence ID" value="GEJ59218.1"/>
    <property type="molecule type" value="Genomic_DNA"/>
</dbReference>
<dbReference type="Proteomes" id="UP000503640">
    <property type="component" value="Unassembled WGS sequence"/>
</dbReference>
<feature type="compositionally biased region" description="Low complexity" evidence="1">
    <location>
        <begin position="105"/>
        <end position="115"/>
    </location>
</feature>
<evidence type="ECO:0000313" key="2">
    <source>
        <dbReference type="EMBL" id="GEJ59218.1"/>
    </source>
</evidence>
<comment type="caution">
    <text evidence="2">The sequence shown here is derived from an EMBL/GenBank/DDBJ whole genome shotgun (WGS) entry which is preliminary data.</text>
</comment>
<dbReference type="AlphaFoldDB" id="A0A7I9VSM6"/>
<feature type="compositionally biased region" description="Low complexity" evidence="1">
    <location>
        <begin position="69"/>
        <end position="87"/>
    </location>
</feature>
<name>A0A7I9VSM6_9BACT</name>
<sequence>MRVGSRVTPAAVVQGASPTRDPAESPSLRTSGRPRWWRAAVPGVHGTRTRDPRPGAAAGWLPGPPGPDRPAAARAATAPGPAFSARAVPRLEASRGPRTGGGGRPPRCGTPAARRGSAEAE</sequence>
<protein>
    <submittedName>
        <fullName evidence="2">Uncharacterized protein</fullName>
    </submittedName>
</protein>
<keyword evidence="3" id="KW-1185">Reference proteome</keyword>
<accession>A0A7I9VSM6</accession>
<reference evidence="3" key="1">
    <citation type="journal article" date="2020" name="Appl. Environ. Microbiol.">
        <title>Diazotrophic Anaeromyxobacter Isolates from Soils.</title>
        <authorList>
            <person name="Masuda Y."/>
            <person name="Yamanaka H."/>
            <person name="Xu Z.X."/>
            <person name="Shiratori Y."/>
            <person name="Aono T."/>
            <person name="Amachi S."/>
            <person name="Senoo K."/>
            <person name="Itoh H."/>
        </authorList>
    </citation>
    <scope>NUCLEOTIDE SEQUENCE [LARGE SCALE GENOMIC DNA]</scope>
    <source>
        <strain evidence="3">R267</strain>
    </source>
</reference>
<proteinExistence type="predicted"/>
<evidence type="ECO:0000256" key="1">
    <source>
        <dbReference type="SAM" id="MobiDB-lite"/>
    </source>
</evidence>
<gene>
    <name evidence="2" type="ORF">AMYX_39590</name>
</gene>
<feature type="region of interest" description="Disordered" evidence="1">
    <location>
        <begin position="1"/>
        <end position="121"/>
    </location>
</feature>